<dbReference type="InterPro" id="IPR010905">
    <property type="entry name" value="Glyco_hydro_88"/>
</dbReference>
<dbReference type="InterPro" id="IPR052043">
    <property type="entry name" value="PolySaccharide_Degr_Enz"/>
</dbReference>
<dbReference type="GO" id="GO:0005975">
    <property type="term" value="P:carbohydrate metabolic process"/>
    <property type="evidence" value="ECO:0007669"/>
    <property type="project" value="InterPro"/>
</dbReference>
<dbReference type="SUPFAM" id="SSF48208">
    <property type="entry name" value="Six-hairpin glycosidases"/>
    <property type="match status" value="1"/>
</dbReference>
<dbReference type="AlphaFoldDB" id="A0A0E3ZK12"/>
<dbReference type="InterPro" id="IPR012341">
    <property type="entry name" value="6hp_glycosidase-like_sf"/>
</dbReference>
<dbReference type="Pfam" id="PF07470">
    <property type="entry name" value="Glyco_hydro_88"/>
    <property type="match status" value="1"/>
</dbReference>
<feature type="chain" id="PRO_5002416938" evidence="2">
    <location>
        <begin position="18"/>
        <end position="418"/>
    </location>
</feature>
<gene>
    <name evidence="3" type="ORF">PKOR_23005</name>
</gene>
<dbReference type="Gene3D" id="1.50.10.10">
    <property type="match status" value="1"/>
</dbReference>
<evidence type="ECO:0000313" key="3">
    <source>
        <dbReference type="EMBL" id="AKD05935.1"/>
    </source>
</evidence>
<keyword evidence="2" id="KW-0732">Signal</keyword>
<dbReference type="HOGENOM" id="CLU_048106_0_0_10"/>
<evidence type="ECO:0000256" key="2">
    <source>
        <dbReference type="SAM" id="SignalP"/>
    </source>
</evidence>
<dbReference type="PATRIC" id="fig|400092.3.peg.5072"/>
<dbReference type="EMBL" id="CP009621">
    <property type="protein sequence ID" value="AKD05935.1"/>
    <property type="molecule type" value="Genomic_DNA"/>
</dbReference>
<dbReference type="STRING" id="400092.PKOR_23005"/>
<dbReference type="PANTHER" id="PTHR33886">
    <property type="entry name" value="UNSATURATED RHAMNOGALACTURONAN HYDROLASE (EUROFUNG)"/>
    <property type="match status" value="1"/>
</dbReference>
<feature type="signal peptide" evidence="2">
    <location>
        <begin position="1"/>
        <end position="17"/>
    </location>
</feature>
<dbReference type="GO" id="GO:0016787">
    <property type="term" value="F:hydrolase activity"/>
    <property type="evidence" value="ECO:0007669"/>
    <property type="project" value="UniProtKB-KW"/>
</dbReference>
<keyword evidence="1 3" id="KW-0378">Hydrolase</keyword>
<dbReference type="PANTHER" id="PTHR33886:SF8">
    <property type="entry name" value="UNSATURATED RHAMNOGALACTURONAN HYDROLASE (EUROFUNG)"/>
    <property type="match status" value="1"/>
</dbReference>
<protein>
    <submittedName>
        <fullName evidence="3">Glycosyl hydrolase</fullName>
    </submittedName>
</protein>
<proteinExistence type="predicted"/>
<dbReference type="Proteomes" id="UP000033109">
    <property type="component" value="Chromosome"/>
</dbReference>
<reference evidence="3 4" key="1">
    <citation type="journal article" date="2015" name="Sci. Rep.">
        <title>Unraveling adaptation of Pontibacter korlensis to radiation and infertility in desert through complete genome and comparative transcriptomic analysis.</title>
        <authorList>
            <person name="Dai J."/>
            <person name="Dai W."/>
            <person name="Qiu C."/>
            <person name="Yang Z."/>
            <person name="Zhang Y."/>
            <person name="Zhou M."/>
            <person name="Zhang L."/>
            <person name="Fang C."/>
            <person name="Gao Q."/>
            <person name="Yang Q."/>
            <person name="Li X."/>
            <person name="Wang Z."/>
            <person name="Wang Z."/>
            <person name="Jia Z."/>
            <person name="Chen X."/>
        </authorList>
    </citation>
    <scope>NUCLEOTIDE SEQUENCE [LARGE SCALE GENOMIC DNA]</scope>
    <source>
        <strain evidence="3 4">X14-1T</strain>
    </source>
</reference>
<accession>A0A0E3ZK12</accession>
<organism evidence="3 4">
    <name type="scientific">Pontibacter korlensis</name>
    <dbReference type="NCBI Taxonomy" id="400092"/>
    <lineage>
        <taxon>Bacteria</taxon>
        <taxon>Pseudomonadati</taxon>
        <taxon>Bacteroidota</taxon>
        <taxon>Cytophagia</taxon>
        <taxon>Cytophagales</taxon>
        <taxon>Hymenobacteraceae</taxon>
        <taxon>Pontibacter</taxon>
    </lineage>
</organism>
<sequence>MCACLLVTALSSLNAAAQSAAFEDEQVIRKVADYILSKASFEFVGEQSNKVYATTAQIPANEEVKFSSKYGEWHYTNGVVNMAMLHLADFLGEKKYADFAARHVAFGFDNYKFFQKRFKHDRRHYYYPFGQLWTMQELDDCGAMGASVIEVYNHVRRKDYKEYIYNTARHITERQERLPDGTLVRKTPEAIRNSPHDMTLWADDLYMSVPFLARMGQLTGQAKYFDDAVQQVLNFDKYLWNEEKGLYYHCYYSESQENGVAHWGRSNGWVVLAQVHLLSYLPKDHPKRPDILKNLKKQVIGLSRYQDQHGLWHQLLDKPDSYPETSVSAMFVQGIAKGVNEGWIDKRYASVALTGWEGLKKQMIKADGQVDAICVGTGIKNDLPFYYNRPARPNEKHGVGSVIDAGIEVVKLKRLMQL</sequence>
<keyword evidence="4" id="KW-1185">Reference proteome</keyword>
<dbReference type="InterPro" id="IPR008928">
    <property type="entry name" value="6-hairpin_glycosidase_sf"/>
</dbReference>
<name>A0A0E3ZK12_9BACT</name>
<dbReference type="KEGG" id="pko:PKOR_23005"/>
<evidence type="ECO:0000313" key="4">
    <source>
        <dbReference type="Proteomes" id="UP000033109"/>
    </source>
</evidence>
<evidence type="ECO:0000256" key="1">
    <source>
        <dbReference type="ARBA" id="ARBA00022801"/>
    </source>
</evidence>